<evidence type="ECO:0000313" key="1">
    <source>
        <dbReference type="EMBL" id="SMG37981.1"/>
    </source>
</evidence>
<gene>
    <name evidence="1" type="ORF">SAMN06295960_2267</name>
</gene>
<dbReference type="RefSeq" id="WP_085494448.1">
    <property type="nucleotide sequence ID" value="NZ_FXAZ01000002.1"/>
</dbReference>
<sequence>MAANQAVGALEAWIDYKLDQARAAGIGTIVSMSGATADVELEGEQGLIRYYLPVLEQPNSSSLQIGSRVLVVFTEAHQSGGVVIGKVGGG</sequence>
<evidence type="ECO:0000313" key="2">
    <source>
        <dbReference type="Proteomes" id="UP000193834"/>
    </source>
</evidence>
<protein>
    <submittedName>
        <fullName evidence="1">Uncharacterized protein</fullName>
    </submittedName>
</protein>
<dbReference type="Proteomes" id="UP000193834">
    <property type="component" value="Unassembled WGS sequence"/>
</dbReference>
<proteinExistence type="predicted"/>
<dbReference type="AlphaFoldDB" id="A0A1X7KA15"/>
<keyword evidence="2" id="KW-1185">Reference proteome</keyword>
<accession>A0A1X7KA15</accession>
<reference evidence="1 2" key="1">
    <citation type="submission" date="2017-04" db="EMBL/GenBank/DDBJ databases">
        <authorList>
            <person name="Afonso C.L."/>
            <person name="Miller P.J."/>
            <person name="Scott M.A."/>
            <person name="Spackman E."/>
            <person name="Goraichik I."/>
            <person name="Dimitrov K.M."/>
            <person name="Suarez D.L."/>
            <person name="Swayne D.E."/>
        </authorList>
    </citation>
    <scope>NUCLEOTIDE SEQUENCE [LARGE SCALE GENOMIC DNA]</scope>
    <source>
        <strain evidence="1 2">11</strain>
    </source>
</reference>
<organism evidence="1 2">
    <name type="scientific">Paenibacillus aquistagni</name>
    <dbReference type="NCBI Taxonomy" id="1852522"/>
    <lineage>
        <taxon>Bacteria</taxon>
        <taxon>Bacillati</taxon>
        <taxon>Bacillota</taxon>
        <taxon>Bacilli</taxon>
        <taxon>Bacillales</taxon>
        <taxon>Paenibacillaceae</taxon>
        <taxon>Paenibacillus</taxon>
    </lineage>
</organism>
<dbReference type="STRING" id="1852522.SAMN06295960_2267"/>
<dbReference type="OrthoDB" id="2626357at2"/>
<name>A0A1X7KA15_9BACL</name>
<dbReference type="EMBL" id="FXAZ01000002">
    <property type="protein sequence ID" value="SMG37981.1"/>
    <property type="molecule type" value="Genomic_DNA"/>
</dbReference>